<evidence type="ECO:0000313" key="3">
    <source>
        <dbReference type="Proteomes" id="UP000612585"/>
    </source>
</evidence>
<organism evidence="2 3">
    <name type="scientific">Virgisporangium aurantiacum</name>
    <dbReference type="NCBI Taxonomy" id="175570"/>
    <lineage>
        <taxon>Bacteria</taxon>
        <taxon>Bacillati</taxon>
        <taxon>Actinomycetota</taxon>
        <taxon>Actinomycetes</taxon>
        <taxon>Micromonosporales</taxon>
        <taxon>Micromonosporaceae</taxon>
        <taxon>Virgisporangium</taxon>
    </lineage>
</organism>
<evidence type="ECO:0000259" key="1">
    <source>
        <dbReference type="Pfam" id="PF09346"/>
    </source>
</evidence>
<reference evidence="2" key="1">
    <citation type="submission" date="2021-01" db="EMBL/GenBank/DDBJ databases">
        <title>Whole genome shotgun sequence of Virgisporangium aurantiacum NBRC 16421.</title>
        <authorList>
            <person name="Komaki H."/>
            <person name="Tamura T."/>
        </authorList>
    </citation>
    <scope>NUCLEOTIDE SEQUENCE</scope>
    <source>
        <strain evidence="2">NBRC 16421</strain>
    </source>
</reference>
<dbReference type="RefSeq" id="WP_204008861.1">
    <property type="nucleotide sequence ID" value="NZ_BOPG01000084.1"/>
</dbReference>
<proteinExistence type="predicted"/>
<dbReference type="Proteomes" id="UP000612585">
    <property type="component" value="Unassembled WGS sequence"/>
</dbReference>
<dbReference type="SUPFAM" id="SSF160631">
    <property type="entry name" value="SMI1/KNR4-like"/>
    <property type="match status" value="1"/>
</dbReference>
<accession>A0A8J3ZHB9</accession>
<feature type="domain" description="Knr4/Smi1-like" evidence="1">
    <location>
        <begin position="16"/>
        <end position="148"/>
    </location>
</feature>
<dbReference type="InterPro" id="IPR018958">
    <property type="entry name" value="Knr4/Smi1-like_dom"/>
</dbReference>
<keyword evidence="3" id="KW-1185">Reference proteome</keyword>
<dbReference type="InterPro" id="IPR037883">
    <property type="entry name" value="Knr4/Smi1-like_sf"/>
</dbReference>
<name>A0A8J3ZHB9_9ACTN</name>
<protein>
    <recommendedName>
        <fullName evidence="1">Knr4/Smi1-like domain-containing protein</fullName>
    </recommendedName>
</protein>
<dbReference type="AlphaFoldDB" id="A0A8J3ZHB9"/>
<gene>
    <name evidence="2" type="ORF">Vau01_104330</name>
</gene>
<sequence>MADSDIRPYGRLDPGRLAMLETGLGRTLPPVYRAWLGATNGAYIVGEHGIPGCPFVLFEERPLFGVHQHFRPFDLFAADALYRRPWLSTDHLVFAAPSGGLLVVRVSPPAADAIFFLPEDAMTGQPGAAADAVRERHLVPLADDINDFGHQLRTLVTA</sequence>
<comment type="caution">
    <text evidence="2">The sequence shown here is derived from an EMBL/GenBank/DDBJ whole genome shotgun (WGS) entry which is preliminary data.</text>
</comment>
<evidence type="ECO:0000313" key="2">
    <source>
        <dbReference type="EMBL" id="GIJ62917.1"/>
    </source>
</evidence>
<dbReference type="EMBL" id="BOPG01000084">
    <property type="protein sequence ID" value="GIJ62917.1"/>
    <property type="molecule type" value="Genomic_DNA"/>
</dbReference>
<dbReference type="Pfam" id="PF09346">
    <property type="entry name" value="SMI1_KNR4"/>
    <property type="match status" value="1"/>
</dbReference>